<dbReference type="Gene3D" id="1.10.10.10">
    <property type="entry name" value="Winged helix-like DNA-binding domain superfamily/Winged helix DNA-binding domain"/>
    <property type="match status" value="1"/>
</dbReference>
<dbReference type="PROSITE" id="PS50931">
    <property type="entry name" value="HTH_LYSR"/>
    <property type="match status" value="1"/>
</dbReference>
<accession>A0A1I6L524</accession>
<evidence type="ECO:0000256" key="1">
    <source>
        <dbReference type="ARBA" id="ARBA00009437"/>
    </source>
</evidence>
<dbReference type="Proteomes" id="UP000198926">
    <property type="component" value="Unassembled WGS sequence"/>
</dbReference>
<dbReference type="FunFam" id="1.10.10.10:FF:000001">
    <property type="entry name" value="LysR family transcriptional regulator"/>
    <property type="match status" value="1"/>
</dbReference>
<dbReference type="Pfam" id="PF03466">
    <property type="entry name" value="LysR_substrate"/>
    <property type="match status" value="1"/>
</dbReference>
<dbReference type="SUPFAM" id="SSF46785">
    <property type="entry name" value="Winged helix' DNA-binding domain"/>
    <property type="match status" value="1"/>
</dbReference>
<dbReference type="InterPro" id="IPR036390">
    <property type="entry name" value="WH_DNA-bd_sf"/>
</dbReference>
<dbReference type="PRINTS" id="PR00039">
    <property type="entry name" value="HTHLYSR"/>
</dbReference>
<dbReference type="GO" id="GO:0003700">
    <property type="term" value="F:DNA-binding transcription factor activity"/>
    <property type="evidence" value="ECO:0007669"/>
    <property type="project" value="InterPro"/>
</dbReference>
<keyword evidence="2" id="KW-0805">Transcription regulation</keyword>
<evidence type="ECO:0000259" key="5">
    <source>
        <dbReference type="PROSITE" id="PS50931"/>
    </source>
</evidence>
<keyword evidence="7" id="KW-1185">Reference proteome</keyword>
<dbReference type="PANTHER" id="PTHR30126">
    <property type="entry name" value="HTH-TYPE TRANSCRIPTIONAL REGULATOR"/>
    <property type="match status" value="1"/>
</dbReference>
<keyword evidence="4" id="KW-0804">Transcription</keyword>
<name>A0A1I6L524_9RHOB</name>
<dbReference type="InterPro" id="IPR005119">
    <property type="entry name" value="LysR_subst-bd"/>
</dbReference>
<keyword evidence="3" id="KW-0238">DNA-binding</keyword>
<proteinExistence type="inferred from homology"/>
<reference evidence="6 7" key="1">
    <citation type="submission" date="2016-10" db="EMBL/GenBank/DDBJ databases">
        <authorList>
            <person name="de Groot N.N."/>
        </authorList>
    </citation>
    <scope>NUCLEOTIDE SEQUENCE [LARGE SCALE GENOMIC DNA]</scope>
    <source>
        <strain evidence="6 7">DSM 29433</strain>
    </source>
</reference>
<dbReference type="Gene3D" id="3.40.190.10">
    <property type="entry name" value="Periplasmic binding protein-like II"/>
    <property type="match status" value="2"/>
</dbReference>
<comment type="similarity">
    <text evidence="1">Belongs to the LysR transcriptional regulatory family.</text>
</comment>
<evidence type="ECO:0000313" key="7">
    <source>
        <dbReference type="Proteomes" id="UP000198926"/>
    </source>
</evidence>
<dbReference type="STRING" id="1123755.SAMN05444714_0172"/>
<evidence type="ECO:0000256" key="2">
    <source>
        <dbReference type="ARBA" id="ARBA00023015"/>
    </source>
</evidence>
<dbReference type="InterPro" id="IPR000847">
    <property type="entry name" value="LysR_HTH_N"/>
</dbReference>
<gene>
    <name evidence="6" type="ORF">SAMN05444714_0172</name>
</gene>
<dbReference type="PANTHER" id="PTHR30126:SF98">
    <property type="entry name" value="HTH-TYPE TRANSCRIPTIONAL ACTIVATOR BAUR"/>
    <property type="match status" value="1"/>
</dbReference>
<organism evidence="6 7">
    <name type="scientific">Yoonia litorea</name>
    <dbReference type="NCBI Taxonomy" id="1123755"/>
    <lineage>
        <taxon>Bacteria</taxon>
        <taxon>Pseudomonadati</taxon>
        <taxon>Pseudomonadota</taxon>
        <taxon>Alphaproteobacteria</taxon>
        <taxon>Rhodobacterales</taxon>
        <taxon>Paracoccaceae</taxon>
        <taxon>Yoonia</taxon>
    </lineage>
</organism>
<dbReference type="AlphaFoldDB" id="A0A1I6L524"/>
<sequence length="288" mass="31828">MNYNHLRYFWAVAHDGNLTRTAQRMNLSQSALSVQIRKLEERLGHALFERRGRQLVLTEAGRIALDYADTIFEAGKDLLGTLRQEGRVKQVLRVGALATLSRNFQLEFLRPLLGNHELELVLRSGTLPELLQGLETLGLDVVLTNVVPSHDALSTFTTHAISDQAVSLIGKPDLLPATASLEDLLSEQAIVVPTQDSPVRIGFDRLCSRFDIIPNLAAEVDDIAMMRLLAREGVGLAVLPPIAVQDELRNGVLVEANHEMGIVESFHAVTIARKFPNPLLAPLLEHHL</sequence>
<dbReference type="GO" id="GO:0000976">
    <property type="term" value="F:transcription cis-regulatory region binding"/>
    <property type="evidence" value="ECO:0007669"/>
    <property type="project" value="TreeGrafter"/>
</dbReference>
<evidence type="ECO:0000256" key="4">
    <source>
        <dbReference type="ARBA" id="ARBA00023163"/>
    </source>
</evidence>
<dbReference type="Pfam" id="PF00126">
    <property type="entry name" value="HTH_1"/>
    <property type="match status" value="1"/>
</dbReference>
<evidence type="ECO:0000256" key="3">
    <source>
        <dbReference type="ARBA" id="ARBA00023125"/>
    </source>
</evidence>
<dbReference type="EMBL" id="FOZM01000001">
    <property type="protein sequence ID" value="SFR98360.1"/>
    <property type="molecule type" value="Genomic_DNA"/>
</dbReference>
<feature type="domain" description="HTH lysR-type" evidence="5">
    <location>
        <begin position="1"/>
        <end position="58"/>
    </location>
</feature>
<evidence type="ECO:0000313" key="6">
    <source>
        <dbReference type="EMBL" id="SFR98360.1"/>
    </source>
</evidence>
<dbReference type="SUPFAM" id="SSF53850">
    <property type="entry name" value="Periplasmic binding protein-like II"/>
    <property type="match status" value="1"/>
</dbReference>
<dbReference type="InterPro" id="IPR036388">
    <property type="entry name" value="WH-like_DNA-bd_sf"/>
</dbReference>
<protein>
    <submittedName>
        <fullName evidence="6">Transcriptional regulator, LysR family</fullName>
    </submittedName>
</protein>